<dbReference type="RefSeq" id="WP_182153167.1">
    <property type="nucleotide sequence ID" value="NZ_JACEZU010000004.1"/>
</dbReference>
<dbReference type="AlphaFoldDB" id="A0A7W2F913"/>
<keyword evidence="1" id="KW-1133">Transmembrane helix</keyword>
<dbReference type="EMBL" id="JACEZU010000004">
    <property type="protein sequence ID" value="MBA5687312.1"/>
    <property type="molecule type" value="Genomic_DNA"/>
</dbReference>
<keyword evidence="1" id="KW-0472">Membrane</keyword>
<reference evidence="2 3" key="1">
    <citation type="submission" date="2020-07" db="EMBL/GenBank/DDBJ databases">
        <title>Novel species isolated from subtropical streams in China.</title>
        <authorList>
            <person name="Lu H."/>
        </authorList>
    </citation>
    <scope>NUCLEOTIDE SEQUENCE [LARGE SCALE GENOMIC DNA]</scope>
    <source>
        <strain evidence="2 3">LX47W</strain>
    </source>
</reference>
<comment type="caution">
    <text evidence="2">The sequence shown here is derived from an EMBL/GenBank/DDBJ whole genome shotgun (WGS) entry which is preliminary data.</text>
</comment>
<name>A0A7W2F913_9BURK</name>
<evidence type="ECO:0000256" key="1">
    <source>
        <dbReference type="SAM" id="Phobius"/>
    </source>
</evidence>
<protein>
    <submittedName>
        <fullName evidence="2">Uncharacterized protein</fullName>
    </submittedName>
</protein>
<evidence type="ECO:0000313" key="3">
    <source>
        <dbReference type="Proteomes" id="UP000573499"/>
    </source>
</evidence>
<gene>
    <name evidence="2" type="ORF">H3H39_09675</name>
</gene>
<keyword evidence="3" id="KW-1185">Reference proteome</keyword>
<accession>A0A7W2F913</accession>
<dbReference type="Proteomes" id="UP000573499">
    <property type="component" value="Unassembled WGS sequence"/>
</dbReference>
<evidence type="ECO:0000313" key="2">
    <source>
        <dbReference type="EMBL" id="MBA5687312.1"/>
    </source>
</evidence>
<keyword evidence="1" id="KW-0812">Transmembrane</keyword>
<sequence length="97" mass="11431">MNGFSLDRNDTRLARMWLKFFSFLFVVVVFIAIEMTIRARARPLRIQNACYMPQLRGTCQRQRINVHMNHNEQKNEQIIVVVFSSLRTMAIPAMQPC</sequence>
<proteinExistence type="predicted"/>
<organism evidence="2 3">
    <name type="scientific">Rugamonas apoptosis</name>
    <dbReference type="NCBI Taxonomy" id="2758570"/>
    <lineage>
        <taxon>Bacteria</taxon>
        <taxon>Pseudomonadati</taxon>
        <taxon>Pseudomonadota</taxon>
        <taxon>Betaproteobacteria</taxon>
        <taxon>Burkholderiales</taxon>
        <taxon>Oxalobacteraceae</taxon>
        <taxon>Telluria group</taxon>
        <taxon>Rugamonas</taxon>
    </lineage>
</organism>
<feature type="transmembrane region" description="Helical" evidence="1">
    <location>
        <begin position="20"/>
        <end position="37"/>
    </location>
</feature>